<evidence type="ECO:0000313" key="17">
    <source>
        <dbReference type="Proteomes" id="UP000319809"/>
    </source>
</evidence>
<keyword evidence="11" id="KW-0046">Antibiotic resistance</keyword>
<dbReference type="PANTHER" id="PTHR34697:SF2">
    <property type="entry name" value="PHOSPHATIDYLGLYCEROL LYSYLTRANSFERASE"/>
    <property type="match status" value="1"/>
</dbReference>
<evidence type="ECO:0000256" key="9">
    <source>
        <dbReference type="ARBA" id="ARBA00023098"/>
    </source>
</evidence>
<keyword evidence="6" id="KW-0808">Transferase</keyword>
<reference evidence="16 17" key="1">
    <citation type="submission" date="2019-06" db="EMBL/GenBank/DDBJ databases">
        <title>The genome of Shewanella sp. SM1901.</title>
        <authorList>
            <person name="Cha Q."/>
        </authorList>
    </citation>
    <scope>NUCLEOTIDE SEQUENCE [LARGE SCALE GENOMIC DNA]</scope>
    <source>
        <strain evidence="16 17">SM1901</strain>
    </source>
</reference>
<keyword evidence="10 14" id="KW-0472">Membrane</keyword>
<dbReference type="InterPro" id="IPR016181">
    <property type="entry name" value="Acyl_CoA_acyltransferase"/>
</dbReference>
<feature type="transmembrane region" description="Helical" evidence="14">
    <location>
        <begin position="416"/>
        <end position="435"/>
    </location>
</feature>
<dbReference type="InterPro" id="IPR051211">
    <property type="entry name" value="PG_lysyltransferase"/>
</dbReference>
<evidence type="ECO:0000259" key="15">
    <source>
        <dbReference type="Pfam" id="PF09924"/>
    </source>
</evidence>
<dbReference type="GO" id="GO:0055091">
    <property type="term" value="P:phospholipid homeostasis"/>
    <property type="evidence" value="ECO:0007669"/>
    <property type="project" value="TreeGrafter"/>
</dbReference>
<sequence length="851" mass="95255">MLQLVKKIMPFLGVFLFIVAILVVHYELDNVSYATIVSTINLTYLSTFLLALFITLIDYLTLTCYDFLGLKYLGKQLPKGKVVLASMIGFSISNNIGHALISGPSVRYRFYSILGITGIELIKLSIFISIMFFLGTLTLAVLAYIILINQDIVTITTNDAVNWVIYLAAVSLIAYWVLILTKKTPFSFKGFEITLPSINMTLAQTAIAAVDLILASSVLFIFLHQHIDISFITFLLVFLIAQAVGLYSQVPGGLGVFEAVFISLLGHAFPAQELISAMILYRITYYFIPLLLSGIAILCFEFSVRLKNINSAVGNASRLITQNTPQVFGLLMLLAGGIMLFSGATPSDSQVMNGLRKIIPLSVVEISYILNSIVGMLLLLLAGAVRRRVNASYYASITLLCAGVILSLTKGGDWQEALIIGTMLLLMLPTRSHFYRESTLIDSAFSNSWFILIILIAVSTIWIGFFSFKHVEYHNRLWWQFAFSNDVSRFLRSSIIIIAILIAYIALKLLRSPKARYVAPRPELLQTLLPLIKGANDTNPHLALLGDKLILIGKDNQSFLMYGVTAKYWIVMGDPVGCPIQQQDLLWQLRDMADKKSAKLACYQISKVNLPFYLDMGLVIIKLGEEGKVNLTEFSLEGSSRSRLRQADNKMKKLSNISFEVLNCSQVSEHLVELKNVSDQWLENKSTHEKQFSLGFFNESYIVKTPCAVVKKDDLIVAFANLWQTDNKNELSIDLMRFTDEAPTGVMEWLTIKLMLWGKEQGYQHFNMGMAPLSGLDTHELAPLWHKVGHIIFESGGELYNFEGLRRYKEKFDPTWESRYLALPNSLSLLPVMLSITSLISGGTFMGALKK</sequence>
<organism evidence="16 17">
    <name type="scientific">Shewanella polaris</name>
    <dbReference type="NCBI Taxonomy" id="2588449"/>
    <lineage>
        <taxon>Bacteria</taxon>
        <taxon>Pseudomonadati</taxon>
        <taxon>Pseudomonadota</taxon>
        <taxon>Gammaproteobacteria</taxon>
        <taxon>Alteromonadales</taxon>
        <taxon>Shewanellaceae</taxon>
        <taxon>Shewanella</taxon>
    </lineage>
</organism>
<evidence type="ECO:0000256" key="12">
    <source>
        <dbReference type="ARBA" id="ARBA00031899"/>
    </source>
</evidence>
<dbReference type="Pfam" id="PF03706">
    <property type="entry name" value="LPG_synthase_TM"/>
    <property type="match status" value="1"/>
</dbReference>
<feature type="transmembrane region" description="Helical" evidence="14">
    <location>
        <begin position="82"/>
        <end position="101"/>
    </location>
</feature>
<evidence type="ECO:0000256" key="13">
    <source>
        <dbReference type="ARBA" id="ARBA00047540"/>
    </source>
</evidence>
<keyword evidence="9" id="KW-0443">Lipid metabolism</keyword>
<evidence type="ECO:0000256" key="6">
    <source>
        <dbReference type="ARBA" id="ARBA00022679"/>
    </source>
</evidence>
<keyword evidence="17" id="KW-1185">Reference proteome</keyword>
<dbReference type="PANTHER" id="PTHR34697">
    <property type="entry name" value="PHOSPHATIDYLGLYCEROL LYSYLTRANSFERASE"/>
    <property type="match status" value="1"/>
</dbReference>
<evidence type="ECO:0000256" key="4">
    <source>
        <dbReference type="ARBA" id="ARBA00021546"/>
    </source>
</evidence>
<gene>
    <name evidence="16" type="primary">mprF</name>
    <name evidence="16" type="ORF">FH971_18525</name>
</gene>
<accession>A0A4Y5YJ43</accession>
<feature type="transmembrane region" description="Helical" evidence="14">
    <location>
        <begin position="447"/>
        <end position="468"/>
    </location>
</feature>
<dbReference type="GO" id="GO:0006629">
    <property type="term" value="P:lipid metabolic process"/>
    <property type="evidence" value="ECO:0007669"/>
    <property type="project" value="UniProtKB-KW"/>
</dbReference>
<dbReference type="RefSeq" id="WP_140235272.1">
    <property type="nucleotide sequence ID" value="NZ_CP041036.1"/>
</dbReference>
<feature type="transmembrane region" description="Helical" evidence="14">
    <location>
        <begin position="366"/>
        <end position="385"/>
    </location>
</feature>
<dbReference type="InterPro" id="IPR024320">
    <property type="entry name" value="LPG_synthase_C"/>
</dbReference>
<evidence type="ECO:0000256" key="3">
    <source>
        <dbReference type="ARBA" id="ARBA00012014"/>
    </source>
</evidence>
<keyword evidence="5" id="KW-1003">Cell membrane</keyword>
<feature type="transmembrane region" description="Helical" evidence="14">
    <location>
        <begin position="391"/>
        <end position="409"/>
    </location>
</feature>
<comment type="subcellular location">
    <subcellularLocation>
        <location evidence="1">Cell membrane</location>
        <topology evidence="1">Multi-pass membrane protein</topology>
    </subcellularLocation>
</comment>
<dbReference type="AlphaFoldDB" id="A0A4Y5YJ43"/>
<evidence type="ECO:0000256" key="14">
    <source>
        <dbReference type="SAM" id="Phobius"/>
    </source>
</evidence>
<feature type="transmembrane region" description="Helical" evidence="14">
    <location>
        <begin position="326"/>
        <end position="345"/>
    </location>
</feature>
<feature type="transmembrane region" description="Helical" evidence="14">
    <location>
        <begin position="9"/>
        <end position="28"/>
    </location>
</feature>
<evidence type="ECO:0000256" key="5">
    <source>
        <dbReference type="ARBA" id="ARBA00022475"/>
    </source>
</evidence>
<protein>
    <recommendedName>
        <fullName evidence="4">Phosphatidylglycerol lysyltransferase</fullName>
        <ecNumber evidence="3">2.3.2.3</ecNumber>
    </recommendedName>
    <alternativeName>
        <fullName evidence="12">Lysylphosphatidylglycerol synthase</fullName>
    </alternativeName>
</protein>
<feature type="transmembrane region" description="Helical" evidence="14">
    <location>
        <begin position="283"/>
        <end position="306"/>
    </location>
</feature>
<comment type="similarity">
    <text evidence="2">Belongs to the LPG synthase family.</text>
</comment>
<evidence type="ECO:0000256" key="2">
    <source>
        <dbReference type="ARBA" id="ARBA00008627"/>
    </source>
</evidence>
<evidence type="ECO:0000256" key="11">
    <source>
        <dbReference type="ARBA" id="ARBA00023251"/>
    </source>
</evidence>
<feature type="transmembrane region" description="Helical" evidence="14">
    <location>
        <begin position="48"/>
        <end position="70"/>
    </location>
</feature>
<dbReference type="GO" id="GO:0050071">
    <property type="term" value="F:phosphatidylglycerol lysyltransferase activity"/>
    <property type="evidence" value="ECO:0007669"/>
    <property type="project" value="UniProtKB-EC"/>
</dbReference>
<evidence type="ECO:0000256" key="1">
    <source>
        <dbReference type="ARBA" id="ARBA00004651"/>
    </source>
</evidence>
<feature type="domain" description="Phosphatidylglycerol lysyltransferase C-terminal" evidence="15">
    <location>
        <begin position="536"/>
        <end position="822"/>
    </location>
</feature>
<feature type="transmembrane region" description="Helical" evidence="14">
    <location>
        <begin position="229"/>
        <end position="247"/>
    </location>
</feature>
<dbReference type="GO" id="GO:0046677">
    <property type="term" value="P:response to antibiotic"/>
    <property type="evidence" value="ECO:0007669"/>
    <property type="project" value="UniProtKB-KW"/>
</dbReference>
<keyword evidence="7 14" id="KW-0812">Transmembrane</keyword>
<feature type="transmembrane region" description="Helical" evidence="14">
    <location>
        <begin position="489"/>
        <end position="507"/>
    </location>
</feature>
<proteinExistence type="inferred from homology"/>
<feature type="transmembrane region" description="Helical" evidence="14">
    <location>
        <begin position="829"/>
        <end position="849"/>
    </location>
</feature>
<feature type="transmembrane region" description="Helical" evidence="14">
    <location>
        <begin position="160"/>
        <end position="181"/>
    </location>
</feature>
<evidence type="ECO:0000256" key="10">
    <source>
        <dbReference type="ARBA" id="ARBA00023136"/>
    </source>
</evidence>
<name>A0A4Y5YJ43_9GAMM</name>
<evidence type="ECO:0000313" key="16">
    <source>
        <dbReference type="EMBL" id="QDE32781.1"/>
    </source>
</evidence>
<dbReference type="Pfam" id="PF09924">
    <property type="entry name" value="LPG_synthase_C"/>
    <property type="match status" value="1"/>
</dbReference>
<feature type="transmembrane region" description="Helical" evidence="14">
    <location>
        <begin position="201"/>
        <end position="222"/>
    </location>
</feature>
<dbReference type="Proteomes" id="UP000319809">
    <property type="component" value="Chromosome"/>
</dbReference>
<keyword evidence="8 14" id="KW-1133">Transmembrane helix</keyword>
<dbReference type="GO" id="GO:0005886">
    <property type="term" value="C:plasma membrane"/>
    <property type="evidence" value="ECO:0007669"/>
    <property type="project" value="UniProtKB-SubCell"/>
</dbReference>
<dbReference type="KEGG" id="spol:FH971_18525"/>
<dbReference type="EC" id="2.3.2.3" evidence="3"/>
<dbReference type="SUPFAM" id="SSF55729">
    <property type="entry name" value="Acyl-CoA N-acyltransferases (Nat)"/>
    <property type="match status" value="1"/>
</dbReference>
<evidence type="ECO:0000256" key="8">
    <source>
        <dbReference type="ARBA" id="ARBA00022989"/>
    </source>
</evidence>
<dbReference type="NCBIfam" id="NF033480">
    <property type="entry name" value="bifunc_MprF"/>
    <property type="match status" value="1"/>
</dbReference>
<feature type="transmembrane region" description="Helical" evidence="14">
    <location>
        <begin position="121"/>
        <end position="148"/>
    </location>
</feature>
<dbReference type="EMBL" id="CP041036">
    <property type="protein sequence ID" value="QDE32781.1"/>
    <property type="molecule type" value="Genomic_DNA"/>
</dbReference>
<comment type="catalytic activity">
    <reaction evidence="13">
        <text>L-lysyl-tRNA(Lys) + a 1,2-diacyl-sn-glycero-3-phospho-(1'-sn-glycerol) = a 1,2-diacyl-sn-glycero-3-phospho-1'-(3'-O-L-lysyl)-sn-glycerol + tRNA(Lys)</text>
        <dbReference type="Rhea" id="RHEA:10668"/>
        <dbReference type="Rhea" id="RHEA-COMP:9696"/>
        <dbReference type="Rhea" id="RHEA-COMP:9697"/>
        <dbReference type="ChEBI" id="CHEBI:64716"/>
        <dbReference type="ChEBI" id="CHEBI:75792"/>
        <dbReference type="ChEBI" id="CHEBI:78442"/>
        <dbReference type="ChEBI" id="CHEBI:78529"/>
        <dbReference type="EC" id="2.3.2.3"/>
    </reaction>
</comment>
<dbReference type="InterPro" id="IPR022791">
    <property type="entry name" value="L-PG_synthase/AglD"/>
</dbReference>
<evidence type="ECO:0000256" key="7">
    <source>
        <dbReference type="ARBA" id="ARBA00022692"/>
    </source>
</evidence>